<gene>
    <name evidence="1" type="ORF">ACFOM8_02150</name>
</gene>
<evidence type="ECO:0000313" key="1">
    <source>
        <dbReference type="EMBL" id="MFC3628243.1"/>
    </source>
</evidence>
<keyword evidence="2" id="KW-1185">Reference proteome</keyword>
<dbReference type="RefSeq" id="WP_377758870.1">
    <property type="nucleotide sequence ID" value="NZ_JBHRXY010000001.1"/>
</dbReference>
<proteinExistence type="predicted"/>
<dbReference type="EMBL" id="JBHRXY010000001">
    <property type="protein sequence ID" value="MFC3628243.1"/>
    <property type="molecule type" value="Genomic_DNA"/>
</dbReference>
<dbReference type="Proteomes" id="UP001595539">
    <property type="component" value="Unassembled WGS sequence"/>
</dbReference>
<organism evidence="1 2">
    <name type="scientific">Paracoccus angustae</name>
    <dbReference type="NCBI Taxonomy" id="1671480"/>
    <lineage>
        <taxon>Bacteria</taxon>
        <taxon>Pseudomonadati</taxon>
        <taxon>Pseudomonadota</taxon>
        <taxon>Alphaproteobacteria</taxon>
        <taxon>Rhodobacterales</taxon>
        <taxon>Paracoccaceae</taxon>
        <taxon>Paracoccus</taxon>
    </lineage>
</organism>
<sequence length="134" mass="13969">MIRAFMGGLIDRAGGVDAAAALVGARLNHDVSKGSISKRQSGQLDWPLIEIMALEDAVGDPCVRRWLSKSLPEVEQGACLLRGAAAMAREHGEAIEAIADLAAGFGCRDKARKEVADSLAANERMAALLEGGAA</sequence>
<name>A0ABV7TZP0_9RHOB</name>
<protein>
    <submittedName>
        <fullName evidence="1">Uncharacterized protein</fullName>
    </submittedName>
</protein>
<accession>A0ABV7TZP0</accession>
<reference evidence="2" key="1">
    <citation type="journal article" date="2019" name="Int. J. Syst. Evol. Microbiol.">
        <title>The Global Catalogue of Microorganisms (GCM) 10K type strain sequencing project: providing services to taxonomists for standard genome sequencing and annotation.</title>
        <authorList>
            <consortium name="The Broad Institute Genomics Platform"/>
            <consortium name="The Broad Institute Genome Sequencing Center for Infectious Disease"/>
            <person name="Wu L."/>
            <person name="Ma J."/>
        </authorList>
    </citation>
    <scope>NUCLEOTIDE SEQUENCE [LARGE SCALE GENOMIC DNA]</scope>
    <source>
        <strain evidence="2">KCTC 42473</strain>
    </source>
</reference>
<evidence type="ECO:0000313" key="2">
    <source>
        <dbReference type="Proteomes" id="UP001595539"/>
    </source>
</evidence>
<comment type="caution">
    <text evidence="1">The sequence shown here is derived from an EMBL/GenBank/DDBJ whole genome shotgun (WGS) entry which is preliminary data.</text>
</comment>